<keyword evidence="8" id="KW-1185">Reference proteome</keyword>
<dbReference type="InterPro" id="IPR020901">
    <property type="entry name" value="Prtase_inh_Kunz-CS"/>
</dbReference>
<dbReference type="PROSITE" id="PS50279">
    <property type="entry name" value="BPTI_KUNITZ_2"/>
    <property type="match status" value="1"/>
</dbReference>
<dbReference type="Proteomes" id="UP001333110">
    <property type="component" value="Unassembled WGS sequence"/>
</dbReference>
<evidence type="ECO:0000256" key="3">
    <source>
        <dbReference type="ARBA" id="ARBA00022900"/>
    </source>
</evidence>
<evidence type="ECO:0000259" key="6">
    <source>
        <dbReference type="PROSITE" id="PS50279"/>
    </source>
</evidence>
<dbReference type="InterPro" id="IPR036880">
    <property type="entry name" value="Kunitz_BPTI_sf"/>
</dbReference>
<gene>
    <name evidence="7" type="ORF">QYF61_011582</name>
</gene>
<reference evidence="7 8" key="1">
    <citation type="journal article" date="2023" name="J. Hered.">
        <title>Chromosome-level genome of the wood stork (Mycteria americana) provides insight into avian chromosome evolution.</title>
        <authorList>
            <person name="Flamio R. Jr."/>
            <person name="Ramstad K.M."/>
        </authorList>
    </citation>
    <scope>NUCLEOTIDE SEQUENCE [LARGE SCALE GENOMIC DNA]</scope>
    <source>
        <strain evidence="7">JAX WOST 10</strain>
    </source>
</reference>
<organism evidence="7 8">
    <name type="scientific">Mycteria americana</name>
    <name type="common">Wood stork</name>
    <dbReference type="NCBI Taxonomy" id="33587"/>
    <lineage>
        <taxon>Eukaryota</taxon>
        <taxon>Metazoa</taxon>
        <taxon>Chordata</taxon>
        <taxon>Craniata</taxon>
        <taxon>Vertebrata</taxon>
        <taxon>Euteleostomi</taxon>
        <taxon>Archelosauria</taxon>
        <taxon>Archosauria</taxon>
        <taxon>Dinosauria</taxon>
        <taxon>Saurischia</taxon>
        <taxon>Theropoda</taxon>
        <taxon>Coelurosauria</taxon>
        <taxon>Aves</taxon>
        <taxon>Neognathae</taxon>
        <taxon>Neoaves</taxon>
        <taxon>Aequornithes</taxon>
        <taxon>Ciconiiformes</taxon>
        <taxon>Ciconiidae</taxon>
        <taxon>Mycteria</taxon>
    </lineage>
</organism>
<comment type="caution">
    <text evidence="7">The sequence shown here is derived from an EMBL/GenBank/DDBJ whole genome shotgun (WGS) entry which is preliminary data.</text>
</comment>
<dbReference type="CDD" id="cd22597">
    <property type="entry name" value="Kunitz_bikunin_2-like"/>
    <property type="match status" value="1"/>
</dbReference>
<evidence type="ECO:0000256" key="1">
    <source>
        <dbReference type="ARBA" id="ARBA00022690"/>
    </source>
</evidence>
<keyword evidence="4" id="KW-1015">Disulfide bond</keyword>
<proteinExistence type="predicted"/>
<evidence type="ECO:0000256" key="2">
    <source>
        <dbReference type="ARBA" id="ARBA00022737"/>
    </source>
</evidence>
<dbReference type="Pfam" id="PF00014">
    <property type="entry name" value="Kunitz_BPTI"/>
    <property type="match status" value="1"/>
</dbReference>
<sequence length="135" mass="14574">MWEVWVALNPLPSEQPPVPAAACRLPIVQGPCQKPVTRWAFDAAQGKCITFSYGGCKGNGNQFYSEKECKEYCGAPPLAGTPTLPAPCPHRTVPGRGVSASVKLTRVEDELPAPSTWAPQEGAGSCRQHRRCLQK</sequence>
<evidence type="ECO:0000256" key="4">
    <source>
        <dbReference type="ARBA" id="ARBA00023157"/>
    </source>
</evidence>
<keyword evidence="2" id="KW-0677">Repeat</keyword>
<name>A0AAN7RLF7_MYCAM</name>
<evidence type="ECO:0000313" key="7">
    <source>
        <dbReference type="EMBL" id="KAK4811534.1"/>
    </source>
</evidence>
<dbReference type="EMBL" id="JAUNZN010000017">
    <property type="protein sequence ID" value="KAK4811534.1"/>
    <property type="molecule type" value="Genomic_DNA"/>
</dbReference>
<dbReference type="PRINTS" id="PR00759">
    <property type="entry name" value="BASICPTASE"/>
</dbReference>
<dbReference type="AlphaFoldDB" id="A0AAN7RLF7"/>
<dbReference type="PANTHER" id="PTHR46676">
    <property type="entry name" value="PROTEIN AMBP"/>
    <property type="match status" value="1"/>
</dbReference>
<dbReference type="PROSITE" id="PS00280">
    <property type="entry name" value="BPTI_KUNITZ_1"/>
    <property type="match status" value="1"/>
</dbReference>
<evidence type="ECO:0000313" key="8">
    <source>
        <dbReference type="Proteomes" id="UP001333110"/>
    </source>
</evidence>
<keyword evidence="1" id="KW-0646">Protease inhibitor</keyword>
<dbReference type="SUPFAM" id="SSF57362">
    <property type="entry name" value="BPTI-like"/>
    <property type="match status" value="1"/>
</dbReference>
<dbReference type="GO" id="GO:0004867">
    <property type="term" value="F:serine-type endopeptidase inhibitor activity"/>
    <property type="evidence" value="ECO:0007669"/>
    <property type="project" value="UniProtKB-KW"/>
</dbReference>
<protein>
    <recommendedName>
        <fullName evidence="6">BPTI/Kunitz inhibitor domain-containing protein</fullName>
    </recommendedName>
</protein>
<keyword evidence="5" id="KW-0325">Glycoprotein</keyword>
<dbReference type="InterPro" id="IPR029856">
    <property type="entry name" value="AMBP"/>
</dbReference>
<dbReference type="PANTHER" id="PTHR46676:SF1">
    <property type="entry name" value="PROTEIN AMBP"/>
    <property type="match status" value="1"/>
</dbReference>
<feature type="domain" description="BPTI/Kunitz inhibitor" evidence="6">
    <location>
        <begin position="23"/>
        <end position="73"/>
    </location>
</feature>
<accession>A0AAN7RLF7</accession>
<dbReference type="InterPro" id="IPR002223">
    <property type="entry name" value="Kunitz_BPTI"/>
</dbReference>
<dbReference type="Gene3D" id="4.10.410.10">
    <property type="entry name" value="Pancreatic trypsin inhibitor Kunitz domain"/>
    <property type="match status" value="1"/>
</dbReference>
<dbReference type="SMART" id="SM00131">
    <property type="entry name" value="KU"/>
    <property type="match status" value="1"/>
</dbReference>
<evidence type="ECO:0000256" key="5">
    <source>
        <dbReference type="ARBA" id="ARBA00023180"/>
    </source>
</evidence>
<keyword evidence="3" id="KW-0722">Serine protease inhibitor</keyword>
<dbReference type="FunFam" id="4.10.410.10:FF:000010">
    <property type="entry name" value="Alpha1-microglobulin/bikunin (AMBP)"/>
    <property type="match status" value="1"/>
</dbReference>